<dbReference type="RefSeq" id="WP_394471558.1">
    <property type="nucleotide sequence ID" value="NZ_JBIGHY010000005.1"/>
</dbReference>
<evidence type="ECO:0000313" key="2">
    <source>
        <dbReference type="EMBL" id="MFG6415125.1"/>
    </source>
</evidence>
<proteinExistence type="predicted"/>
<accession>A0ABW7ENQ9</accession>
<sequence>MIENKVVLVEKLAAQGRMIARDYGPSLTPRSLSCSPLEAPPQSTAAVDNFVDNPGARTRRGRQIKALDNLPQD</sequence>
<evidence type="ECO:0000313" key="3">
    <source>
        <dbReference type="Proteomes" id="UP001606300"/>
    </source>
</evidence>
<dbReference type="Proteomes" id="UP001606300">
    <property type="component" value="Unassembled WGS sequence"/>
</dbReference>
<feature type="region of interest" description="Disordered" evidence="1">
    <location>
        <begin position="32"/>
        <end position="73"/>
    </location>
</feature>
<comment type="caution">
    <text evidence="2">The sequence shown here is derived from an EMBL/GenBank/DDBJ whole genome shotgun (WGS) entry which is preliminary data.</text>
</comment>
<keyword evidence="3" id="KW-1185">Reference proteome</keyword>
<evidence type="ECO:0000256" key="1">
    <source>
        <dbReference type="SAM" id="MobiDB-lite"/>
    </source>
</evidence>
<reference evidence="2 3" key="1">
    <citation type="submission" date="2024-09" db="EMBL/GenBank/DDBJ databases">
        <title>Novel species of the genus Pelomonas and Roseateles isolated from streams.</title>
        <authorList>
            <person name="Lu H."/>
        </authorList>
    </citation>
    <scope>NUCLEOTIDE SEQUENCE [LARGE SCALE GENOMIC DNA]</scope>
    <source>
        <strain evidence="2 3">DC23W</strain>
    </source>
</reference>
<evidence type="ECO:0008006" key="4">
    <source>
        <dbReference type="Google" id="ProtNLM"/>
    </source>
</evidence>
<gene>
    <name evidence="2" type="ORF">ACG02S_14600</name>
</gene>
<organism evidence="2 3">
    <name type="scientific">Pelomonas dachongensis</name>
    <dbReference type="NCBI Taxonomy" id="3299029"/>
    <lineage>
        <taxon>Bacteria</taxon>
        <taxon>Pseudomonadati</taxon>
        <taxon>Pseudomonadota</taxon>
        <taxon>Betaproteobacteria</taxon>
        <taxon>Burkholderiales</taxon>
        <taxon>Sphaerotilaceae</taxon>
        <taxon>Roseateles</taxon>
    </lineage>
</organism>
<dbReference type="EMBL" id="JBIGHY010000005">
    <property type="protein sequence ID" value="MFG6415125.1"/>
    <property type="molecule type" value="Genomic_DNA"/>
</dbReference>
<protein>
    <recommendedName>
        <fullName evidence="4">Transposase</fullName>
    </recommendedName>
</protein>
<name>A0ABW7ENQ9_9BURK</name>